<keyword evidence="2" id="KW-0963">Cytoplasm</keyword>
<dbReference type="SUPFAM" id="SSF109910">
    <property type="entry name" value="YgfY-like"/>
    <property type="match status" value="1"/>
</dbReference>
<dbReference type="GO" id="GO:0005737">
    <property type="term" value="C:cytoplasm"/>
    <property type="evidence" value="ECO:0007669"/>
    <property type="project" value="UniProtKB-SubCell"/>
</dbReference>
<comment type="caution">
    <text evidence="4">The sequence shown here is derived from an EMBL/GenBank/DDBJ whole genome shotgun (WGS) entry which is preliminary data.</text>
</comment>
<dbReference type="PANTHER" id="PTHR39585">
    <property type="entry name" value="FAD ASSEMBLY FACTOR SDHE"/>
    <property type="match status" value="1"/>
</dbReference>
<dbReference type="AlphaFoldDB" id="A0A1J5R6G0"/>
<dbReference type="Pfam" id="PF03937">
    <property type="entry name" value="Sdh5"/>
    <property type="match status" value="1"/>
</dbReference>
<dbReference type="InterPro" id="IPR036714">
    <property type="entry name" value="SDH_sf"/>
</dbReference>
<dbReference type="PANTHER" id="PTHR39585:SF1">
    <property type="entry name" value="FAD ASSEMBLY FACTOR SDHE"/>
    <property type="match status" value="1"/>
</dbReference>
<dbReference type="InterPro" id="IPR050531">
    <property type="entry name" value="SdhE_FAD_assembly_factor"/>
</dbReference>
<dbReference type="GO" id="GO:0006105">
    <property type="term" value="P:succinate metabolic process"/>
    <property type="evidence" value="ECO:0007669"/>
    <property type="project" value="TreeGrafter"/>
</dbReference>
<reference evidence="4" key="1">
    <citation type="submission" date="2016-10" db="EMBL/GenBank/DDBJ databases">
        <title>Sequence of Gallionella enrichment culture.</title>
        <authorList>
            <person name="Poehlein A."/>
            <person name="Muehling M."/>
            <person name="Daniel R."/>
        </authorList>
    </citation>
    <scope>NUCLEOTIDE SEQUENCE</scope>
</reference>
<keyword evidence="3" id="KW-0143">Chaperone</keyword>
<dbReference type="EMBL" id="MLJW01000413">
    <property type="protein sequence ID" value="OIQ87628.1"/>
    <property type="molecule type" value="Genomic_DNA"/>
</dbReference>
<evidence type="ECO:0000256" key="1">
    <source>
        <dbReference type="ARBA" id="ARBA00004496"/>
    </source>
</evidence>
<evidence type="ECO:0000313" key="4">
    <source>
        <dbReference type="EMBL" id="OIQ87628.1"/>
    </source>
</evidence>
<organism evidence="4">
    <name type="scientific">mine drainage metagenome</name>
    <dbReference type="NCBI Taxonomy" id="410659"/>
    <lineage>
        <taxon>unclassified sequences</taxon>
        <taxon>metagenomes</taxon>
        <taxon>ecological metagenomes</taxon>
    </lineage>
</organism>
<proteinExistence type="predicted"/>
<comment type="subcellular location">
    <subcellularLocation>
        <location evidence="1">Cytoplasm</location>
    </subcellularLocation>
</comment>
<accession>A0A1J5R6G0</accession>
<evidence type="ECO:0000256" key="3">
    <source>
        <dbReference type="ARBA" id="ARBA00023186"/>
    </source>
</evidence>
<protein>
    <submittedName>
        <fullName evidence="4">Antitoxin CptB</fullName>
    </submittedName>
</protein>
<gene>
    <name evidence="4" type="primary">cptB_5</name>
    <name evidence="4" type="ORF">GALL_305150</name>
</gene>
<dbReference type="Gene3D" id="1.10.150.250">
    <property type="entry name" value="Flavinator of succinate dehydrogenase"/>
    <property type="match status" value="1"/>
</dbReference>
<sequence>MNAPATVDAAALRRLRWRARRGLLENDIIITRFLDHHAATLGVDDWQALQDLLELDDNPLLEMLLGHAEPPEALRSEAHRRVLQLLRAA</sequence>
<evidence type="ECO:0000256" key="2">
    <source>
        <dbReference type="ARBA" id="ARBA00022490"/>
    </source>
</evidence>
<name>A0A1J5R6G0_9ZZZZ</name>
<dbReference type="InterPro" id="IPR005631">
    <property type="entry name" value="SDH"/>
</dbReference>